<evidence type="ECO:0000256" key="1">
    <source>
        <dbReference type="ARBA" id="ARBA00003501"/>
    </source>
</evidence>
<evidence type="ECO:0000256" key="6">
    <source>
        <dbReference type="ARBA" id="ARBA00047698"/>
    </source>
</evidence>
<dbReference type="Pfam" id="PF00044">
    <property type="entry name" value="Gp_dh_N"/>
    <property type="match status" value="1"/>
</dbReference>
<sequence length="333" mass="35627">MSALKIGINGFGRIGRIAFRIASERDNVEIVAINDLLDVEHLAYLLEYDSVHGKFNGTIEVKDGSLVVNGKKIRITAERNPEDLKWDAVGVDVVMDCTGIFTTLDKADAHLKAGAKKVVISAPSADAPMFVMGVNHTQAKPSDTIVSNASCTTNCLAPLAKVINDNFGIVEGLMTTVHAATATQAIVDAPSKKNYRGGRSALLNIIPASTGAAKAVGKVIPELNGKLTGMAFRVPTADVSVVDLTVRTEKSVSYEDLKAVIKKASENELKGVLAYTDEDVVSQDFVGETNTSTFDADASIALNDNFFKLVSWYDNEYGYSSKLVDLSSYVGNL</sequence>
<evidence type="ECO:0000256" key="3">
    <source>
        <dbReference type="ARBA" id="ARBA00011881"/>
    </source>
</evidence>
<name>A0ABP6UM73_9FLAO</name>
<evidence type="ECO:0000256" key="8">
    <source>
        <dbReference type="RuleBase" id="RU361160"/>
    </source>
</evidence>
<comment type="similarity">
    <text evidence="2 7">Belongs to the glyceraldehyde-3-phosphate dehydrogenase family.</text>
</comment>
<dbReference type="RefSeq" id="WP_344927590.1">
    <property type="nucleotide sequence ID" value="NZ_BAABCW010000008.1"/>
</dbReference>
<keyword evidence="5" id="KW-0520">NAD</keyword>
<dbReference type="InterPro" id="IPR006424">
    <property type="entry name" value="Glyceraldehyde-3-P_DH_1"/>
</dbReference>
<dbReference type="InterPro" id="IPR020829">
    <property type="entry name" value="GlycerAld_3-P_DH_cat"/>
</dbReference>
<keyword evidence="11" id="KW-1185">Reference proteome</keyword>
<dbReference type="Gene3D" id="3.40.50.720">
    <property type="entry name" value="NAD(P)-binding Rossmann-like Domain"/>
    <property type="match status" value="1"/>
</dbReference>
<dbReference type="Pfam" id="PF02800">
    <property type="entry name" value="Gp_dh_C"/>
    <property type="match status" value="1"/>
</dbReference>
<dbReference type="PANTHER" id="PTHR10836">
    <property type="entry name" value="GLYCERALDEHYDE 3-PHOSPHATE DEHYDROGENASE"/>
    <property type="match status" value="1"/>
</dbReference>
<dbReference type="SMART" id="SM00846">
    <property type="entry name" value="Gp_dh_N"/>
    <property type="match status" value="1"/>
</dbReference>
<proteinExistence type="inferred from homology"/>
<dbReference type="NCBIfam" id="TIGR01534">
    <property type="entry name" value="GAPDH-I"/>
    <property type="match status" value="1"/>
</dbReference>
<gene>
    <name evidence="10" type="primary">gap_2</name>
    <name evidence="10" type="ORF">GCM10022393_23430</name>
</gene>
<dbReference type="PANTHER" id="PTHR10836:SF76">
    <property type="entry name" value="GLYCERALDEHYDE-3-PHOSPHATE DEHYDROGENASE-RELATED"/>
    <property type="match status" value="1"/>
</dbReference>
<dbReference type="InterPro" id="IPR036291">
    <property type="entry name" value="NAD(P)-bd_dom_sf"/>
</dbReference>
<evidence type="ECO:0000259" key="9">
    <source>
        <dbReference type="SMART" id="SM00846"/>
    </source>
</evidence>
<accession>A0ABP6UM73</accession>
<dbReference type="EC" id="1.2.1.-" evidence="8"/>
<evidence type="ECO:0000256" key="4">
    <source>
        <dbReference type="ARBA" id="ARBA00023002"/>
    </source>
</evidence>
<organism evidence="10 11">
    <name type="scientific">Aquimarina addita</name>
    <dbReference type="NCBI Taxonomy" id="870485"/>
    <lineage>
        <taxon>Bacteria</taxon>
        <taxon>Pseudomonadati</taxon>
        <taxon>Bacteroidota</taxon>
        <taxon>Flavobacteriia</taxon>
        <taxon>Flavobacteriales</taxon>
        <taxon>Flavobacteriaceae</taxon>
        <taxon>Aquimarina</taxon>
    </lineage>
</organism>
<reference evidence="11" key="1">
    <citation type="journal article" date="2019" name="Int. J. Syst. Evol. Microbiol.">
        <title>The Global Catalogue of Microorganisms (GCM) 10K type strain sequencing project: providing services to taxonomists for standard genome sequencing and annotation.</title>
        <authorList>
            <consortium name="The Broad Institute Genomics Platform"/>
            <consortium name="The Broad Institute Genome Sequencing Center for Infectious Disease"/>
            <person name="Wu L."/>
            <person name="Ma J."/>
        </authorList>
    </citation>
    <scope>NUCLEOTIDE SEQUENCE [LARGE SCALE GENOMIC DNA]</scope>
    <source>
        <strain evidence="11">JCM 17106</strain>
    </source>
</reference>
<evidence type="ECO:0000256" key="2">
    <source>
        <dbReference type="ARBA" id="ARBA00007406"/>
    </source>
</evidence>
<dbReference type="SUPFAM" id="SSF55347">
    <property type="entry name" value="Glyceraldehyde-3-phosphate dehydrogenase-like, C-terminal domain"/>
    <property type="match status" value="1"/>
</dbReference>
<dbReference type="EMBL" id="BAABCW010000008">
    <property type="protein sequence ID" value="GAA3509830.1"/>
    <property type="molecule type" value="Genomic_DNA"/>
</dbReference>
<comment type="caution">
    <text evidence="10">The sequence shown here is derived from an EMBL/GenBank/DDBJ whole genome shotgun (WGS) entry which is preliminary data.</text>
</comment>
<comment type="subunit">
    <text evidence="3">Homotetramer.</text>
</comment>
<comment type="function">
    <text evidence="1">Catalyzes the oxidative phosphorylation of glyceraldehyde 3-phosphate (G3P) to 1,3-bisphosphoglycerate (BPG) using the cofactor NAD. The first reaction step involves the formation of a hemiacetal intermediate between G3P and a cysteine residue, and this hemiacetal intermediate is then oxidized to a thioester, with concomitant reduction of NAD to NADH. The reduced NADH is then exchanged with the second NAD, and the thioester is attacked by a nucleophilic inorganic phosphate to produce BPG.</text>
</comment>
<dbReference type="CDD" id="cd18126">
    <property type="entry name" value="GAPDH_I_C"/>
    <property type="match status" value="1"/>
</dbReference>
<comment type="catalytic activity">
    <reaction evidence="6">
        <text>D-glyceraldehyde 3-phosphate + phosphate + NAD(+) = (2R)-3-phospho-glyceroyl phosphate + NADH + H(+)</text>
        <dbReference type="Rhea" id="RHEA:10300"/>
        <dbReference type="ChEBI" id="CHEBI:15378"/>
        <dbReference type="ChEBI" id="CHEBI:43474"/>
        <dbReference type="ChEBI" id="CHEBI:57540"/>
        <dbReference type="ChEBI" id="CHEBI:57604"/>
        <dbReference type="ChEBI" id="CHEBI:57945"/>
        <dbReference type="ChEBI" id="CHEBI:59776"/>
        <dbReference type="EC" id="1.2.1.12"/>
    </reaction>
</comment>
<evidence type="ECO:0000313" key="10">
    <source>
        <dbReference type="EMBL" id="GAA3509830.1"/>
    </source>
</evidence>
<dbReference type="CDD" id="cd05214">
    <property type="entry name" value="GAPDH_I_N"/>
    <property type="match status" value="1"/>
</dbReference>
<keyword evidence="4 8" id="KW-0560">Oxidoreductase</keyword>
<dbReference type="Gene3D" id="3.30.360.10">
    <property type="entry name" value="Dihydrodipicolinate Reductase, domain 2"/>
    <property type="match status" value="1"/>
</dbReference>
<dbReference type="InterPro" id="IPR020828">
    <property type="entry name" value="GlycerAld_3-P_DH_NAD(P)-bd"/>
</dbReference>
<dbReference type="PROSITE" id="PS00071">
    <property type="entry name" value="GAPDH"/>
    <property type="match status" value="1"/>
</dbReference>
<dbReference type="PIRSF" id="PIRSF000149">
    <property type="entry name" value="GAP_DH"/>
    <property type="match status" value="1"/>
</dbReference>
<dbReference type="InterPro" id="IPR020831">
    <property type="entry name" value="GlycerAld/Erythrose_P_DH"/>
</dbReference>
<evidence type="ECO:0000256" key="5">
    <source>
        <dbReference type="ARBA" id="ARBA00023027"/>
    </source>
</evidence>
<protein>
    <recommendedName>
        <fullName evidence="8">Glyceraldehyde-3-phosphate dehydrogenase</fullName>
        <ecNumber evidence="8">1.2.1.-</ecNumber>
    </recommendedName>
</protein>
<evidence type="ECO:0000313" key="11">
    <source>
        <dbReference type="Proteomes" id="UP001500459"/>
    </source>
</evidence>
<dbReference type="InterPro" id="IPR020830">
    <property type="entry name" value="GlycerAld_3-P_DH_AS"/>
</dbReference>
<dbReference type="PRINTS" id="PR00078">
    <property type="entry name" value="G3PDHDRGNASE"/>
</dbReference>
<dbReference type="SUPFAM" id="SSF51735">
    <property type="entry name" value="NAD(P)-binding Rossmann-fold domains"/>
    <property type="match status" value="1"/>
</dbReference>
<evidence type="ECO:0000256" key="7">
    <source>
        <dbReference type="RuleBase" id="RU000397"/>
    </source>
</evidence>
<feature type="domain" description="Glyceraldehyde 3-phosphate dehydrogenase NAD(P) binding" evidence="9">
    <location>
        <begin position="4"/>
        <end position="151"/>
    </location>
</feature>
<dbReference type="Proteomes" id="UP001500459">
    <property type="component" value="Unassembled WGS sequence"/>
</dbReference>